<evidence type="ECO:0000313" key="2">
    <source>
        <dbReference type="Proteomes" id="UP000824259"/>
    </source>
</evidence>
<proteinExistence type="predicted"/>
<name>A0A9D2IEF1_9BACT</name>
<reference evidence="1" key="1">
    <citation type="journal article" date="2021" name="PeerJ">
        <title>Extensive microbial diversity within the chicken gut microbiome revealed by metagenomics and culture.</title>
        <authorList>
            <person name="Gilroy R."/>
            <person name="Ravi A."/>
            <person name="Getino M."/>
            <person name="Pursley I."/>
            <person name="Horton D.L."/>
            <person name="Alikhan N.F."/>
            <person name="Baker D."/>
            <person name="Gharbi K."/>
            <person name="Hall N."/>
            <person name="Watson M."/>
            <person name="Adriaenssens E.M."/>
            <person name="Foster-Nyarko E."/>
            <person name="Jarju S."/>
            <person name="Secka A."/>
            <person name="Antonio M."/>
            <person name="Oren A."/>
            <person name="Chaudhuri R.R."/>
            <person name="La Ragione R."/>
            <person name="Hildebrand F."/>
            <person name="Pallen M.J."/>
        </authorList>
    </citation>
    <scope>NUCLEOTIDE SEQUENCE</scope>
    <source>
        <strain evidence="1">CHK169-11906</strain>
    </source>
</reference>
<dbReference type="Pfam" id="PF13149">
    <property type="entry name" value="Mfa_like_1"/>
    <property type="match status" value="1"/>
</dbReference>
<dbReference type="AlphaFoldDB" id="A0A9D2IEF1"/>
<sequence>MPEPEVGATIRFDSPSVMTDVDCAVRSTGPVNLFPVGGSFGVLGYCLANYSGSNELNPSTGATSWNSKSILSTPHLFYKTEVKYNGTACYYTGQQRRWYDESDYLYTFFAYYPYGDSYYTVEPSTQSGIGIPSLTFTMPFSGRDLSTTLAIEDIPDAMAAAAIDVTRQSGQVKLSFQHLLAGINFKVSNYNGKNDLTIHGLRVSGNFYRSLKIRLSEGLEYPADTFSGTFSLLDGADAADDLLVPAQQTDTKVGDKTLMLISNLEARPHYLGSQIYIHIDYTFMGVRTTDKQFAFVPNYLPQGGTIYTIELNFIGDSFVLNFVVDNNQAWEEGGDSDIQFE</sequence>
<dbReference type="InterPro" id="IPR025049">
    <property type="entry name" value="Mfa-like_1"/>
</dbReference>
<evidence type="ECO:0000313" key="1">
    <source>
        <dbReference type="EMBL" id="HJA98563.1"/>
    </source>
</evidence>
<dbReference type="Proteomes" id="UP000824259">
    <property type="component" value="Unassembled WGS sequence"/>
</dbReference>
<dbReference type="Gene3D" id="2.60.40.2620">
    <property type="entry name" value="Fimbrillin-like"/>
    <property type="match status" value="1"/>
</dbReference>
<organism evidence="1 2">
    <name type="scientific">Candidatus Alistipes avicola</name>
    <dbReference type="NCBI Taxonomy" id="2838432"/>
    <lineage>
        <taxon>Bacteria</taxon>
        <taxon>Pseudomonadati</taxon>
        <taxon>Bacteroidota</taxon>
        <taxon>Bacteroidia</taxon>
        <taxon>Bacteroidales</taxon>
        <taxon>Rikenellaceae</taxon>
        <taxon>Alistipes</taxon>
    </lineage>
</organism>
<dbReference type="EMBL" id="DWYR01000009">
    <property type="protein sequence ID" value="HJA98563.1"/>
    <property type="molecule type" value="Genomic_DNA"/>
</dbReference>
<reference evidence="1" key="2">
    <citation type="submission" date="2021-04" db="EMBL/GenBank/DDBJ databases">
        <authorList>
            <person name="Gilroy R."/>
        </authorList>
    </citation>
    <scope>NUCLEOTIDE SEQUENCE</scope>
    <source>
        <strain evidence="1">CHK169-11906</strain>
    </source>
</reference>
<dbReference type="CDD" id="cd13120">
    <property type="entry name" value="BF2867_like_N"/>
    <property type="match status" value="1"/>
</dbReference>
<accession>A0A9D2IEF1</accession>
<protein>
    <submittedName>
        <fullName evidence="1">Fimbrillin family protein</fullName>
    </submittedName>
</protein>
<dbReference type="InterPro" id="IPR042278">
    <property type="entry name" value="Mfa-like_1_N"/>
</dbReference>
<gene>
    <name evidence="1" type="ORF">H9779_03050</name>
</gene>
<comment type="caution">
    <text evidence="1">The sequence shown here is derived from an EMBL/GenBank/DDBJ whole genome shotgun (WGS) entry which is preliminary data.</text>
</comment>